<dbReference type="Gene3D" id="3.60.21.10">
    <property type="match status" value="1"/>
</dbReference>
<protein>
    <submittedName>
        <fullName evidence="3">Putative serine/threonine phosphatase</fullName>
    </submittedName>
</protein>
<proteinExistence type="predicted"/>
<feature type="domain" description="Calcineurin-like phosphoesterase" evidence="2">
    <location>
        <begin position="55"/>
        <end position="266"/>
    </location>
</feature>
<organism evidence="3 4">
    <name type="scientific">Labilithrix luteola</name>
    <dbReference type="NCBI Taxonomy" id="1391654"/>
    <lineage>
        <taxon>Bacteria</taxon>
        <taxon>Pseudomonadati</taxon>
        <taxon>Myxococcota</taxon>
        <taxon>Polyangia</taxon>
        <taxon>Polyangiales</taxon>
        <taxon>Labilitrichaceae</taxon>
        <taxon>Labilithrix</taxon>
    </lineage>
</organism>
<evidence type="ECO:0000256" key="1">
    <source>
        <dbReference type="SAM" id="SignalP"/>
    </source>
</evidence>
<dbReference type="GO" id="GO:0016787">
    <property type="term" value="F:hydrolase activity"/>
    <property type="evidence" value="ECO:0007669"/>
    <property type="project" value="InterPro"/>
</dbReference>
<dbReference type="Proteomes" id="UP000064967">
    <property type="component" value="Chromosome"/>
</dbReference>
<dbReference type="InterPro" id="IPR004843">
    <property type="entry name" value="Calcineurin-like_PHP"/>
</dbReference>
<accession>A0A0K1Q4U3</accession>
<gene>
    <name evidence="3" type="ORF">AKJ09_07406</name>
</gene>
<dbReference type="InterPro" id="IPR029052">
    <property type="entry name" value="Metallo-depent_PP-like"/>
</dbReference>
<name>A0A0K1Q4U3_9BACT</name>
<evidence type="ECO:0000259" key="2">
    <source>
        <dbReference type="Pfam" id="PF00149"/>
    </source>
</evidence>
<sequence>MTYRTSFVHLVASLGLTLLLTACSSHERVPYAVVSAPRDWSAHPAVLERDAPAVVYAMSDVHGGYDRMVALLVAHHVIATSPPSPEAAQWTAGDSVLVVTGDLMDKGPSPLEAIDLLRTLESQAATAGGQVVFTLGNHEAEFLYDPENDKATKDNGVDHEIRDHGLTPVGIANGSDPRGAWLRDRSFGARVGDWFFAHAGNTKGRSVAELEQAFRAGILNQDYADPEIIGGDSILESRGWYGGDPQTAARYANAVGARHIVFGHQPDALGPRGEIAVGFGGVLFRIDCGMSPDVDDSHGRMLRIRRDGNVEIAESLDPDGGAKEIWRQ</sequence>
<reference evidence="3 4" key="1">
    <citation type="submission" date="2015-08" db="EMBL/GenBank/DDBJ databases">
        <authorList>
            <person name="Babu N.S."/>
            <person name="Beckwith C.J."/>
            <person name="Beseler K.G."/>
            <person name="Brison A."/>
            <person name="Carone J.V."/>
            <person name="Caskin T.P."/>
            <person name="Diamond M."/>
            <person name="Durham M.E."/>
            <person name="Foxe J.M."/>
            <person name="Go M."/>
            <person name="Henderson B.A."/>
            <person name="Jones I.B."/>
            <person name="McGettigan J.A."/>
            <person name="Micheletti S.J."/>
            <person name="Nasrallah M.E."/>
            <person name="Ortiz D."/>
            <person name="Piller C.R."/>
            <person name="Privatt S.R."/>
            <person name="Schneider S.L."/>
            <person name="Sharp S."/>
            <person name="Smith T.C."/>
            <person name="Stanton J.D."/>
            <person name="Ullery H.E."/>
            <person name="Wilson R.J."/>
            <person name="Serrano M.G."/>
            <person name="Buck G."/>
            <person name="Lee V."/>
            <person name="Wang Y."/>
            <person name="Carvalho R."/>
            <person name="Voegtly L."/>
            <person name="Shi R."/>
            <person name="Duckworth R."/>
            <person name="Johnson A."/>
            <person name="Loviza R."/>
            <person name="Walstead R."/>
            <person name="Shah Z."/>
            <person name="Kiflezghi M."/>
            <person name="Wade K."/>
            <person name="Ball S.L."/>
            <person name="Bradley K.W."/>
            <person name="Asai D.J."/>
            <person name="Bowman C.A."/>
            <person name="Russell D.A."/>
            <person name="Pope W.H."/>
            <person name="Jacobs-Sera D."/>
            <person name="Hendrix R.W."/>
            <person name="Hatfull G.F."/>
        </authorList>
    </citation>
    <scope>NUCLEOTIDE SEQUENCE [LARGE SCALE GENOMIC DNA]</scope>
    <source>
        <strain evidence="3 4">DSM 27648</strain>
    </source>
</reference>
<dbReference type="AlphaFoldDB" id="A0A0K1Q4U3"/>
<dbReference type="Pfam" id="PF00149">
    <property type="entry name" value="Metallophos"/>
    <property type="match status" value="1"/>
</dbReference>
<dbReference type="RefSeq" id="WP_146651978.1">
    <property type="nucleotide sequence ID" value="NZ_CP012333.1"/>
</dbReference>
<dbReference type="PROSITE" id="PS51257">
    <property type="entry name" value="PROKAR_LIPOPROTEIN"/>
    <property type="match status" value="1"/>
</dbReference>
<feature type="signal peptide" evidence="1">
    <location>
        <begin position="1"/>
        <end position="27"/>
    </location>
</feature>
<keyword evidence="1" id="KW-0732">Signal</keyword>
<dbReference type="PANTHER" id="PTHR46546">
    <property type="entry name" value="SHEWANELLA-LIKE PROTEIN PHOSPHATASE 1"/>
    <property type="match status" value="1"/>
</dbReference>
<dbReference type="STRING" id="1391654.AKJ09_07406"/>
<feature type="chain" id="PRO_5005466874" evidence="1">
    <location>
        <begin position="28"/>
        <end position="328"/>
    </location>
</feature>
<dbReference type="PANTHER" id="PTHR46546:SF4">
    <property type="entry name" value="SHEWANELLA-LIKE PROTEIN PHOSPHATASE 1"/>
    <property type="match status" value="1"/>
</dbReference>
<dbReference type="OrthoDB" id="7550081at2"/>
<keyword evidence="4" id="KW-1185">Reference proteome</keyword>
<evidence type="ECO:0000313" key="3">
    <source>
        <dbReference type="EMBL" id="AKV00743.1"/>
    </source>
</evidence>
<dbReference type="KEGG" id="llu:AKJ09_07406"/>
<dbReference type="EMBL" id="CP012333">
    <property type="protein sequence ID" value="AKV00743.1"/>
    <property type="molecule type" value="Genomic_DNA"/>
</dbReference>
<dbReference type="SUPFAM" id="SSF56300">
    <property type="entry name" value="Metallo-dependent phosphatases"/>
    <property type="match status" value="1"/>
</dbReference>
<evidence type="ECO:0000313" key="4">
    <source>
        <dbReference type="Proteomes" id="UP000064967"/>
    </source>
</evidence>